<evidence type="ECO:0008006" key="10">
    <source>
        <dbReference type="Google" id="ProtNLM"/>
    </source>
</evidence>
<protein>
    <recommendedName>
        <fullName evidence="10">Aminoacyl tRNA synthase complex-interacting multifunctional protein 2</fullName>
    </recommendedName>
</protein>
<dbReference type="EMBL" id="VSWD01000010">
    <property type="protein sequence ID" value="KAK3089824.1"/>
    <property type="molecule type" value="Genomic_DNA"/>
</dbReference>
<dbReference type="GO" id="GO:0005634">
    <property type="term" value="C:nucleus"/>
    <property type="evidence" value="ECO:0007669"/>
    <property type="project" value="UniProtKB-SubCell"/>
</dbReference>
<evidence type="ECO:0000256" key="3">
    <source>
        <dbReference type="ARBA" id="ARBA00022490"/>
    </source>
</evidence>
<name>A0AA88XZ96_PINIB</name>
<dbReference type="AlphaFoldDB" id="A0AA88XZ96"/>
<evidence type="ECO:0000259" key="6">
    <source>
        <dbReference type="Pfam" id="PF00043"/>
    </source>
</evidence>
<dbReference type="GO" id="GO:0006412">
    <property type="term" value="P:translation"/>
    <property type="evidence" value="ECO:0007669"/>
    <property type="project" value="UniProtKB-KW"/>
</dbReference>
<keyword evidence="5" id="KW-0539">Nucleus</keyword>
<dbReference type="InterPro" id="IPR041503">
    <property type="entry name" value="AIMP2_thioredoxin"/>
</dbReference>
<evidence type="ECO:0000256" key="5">
    <source>
        <dbReference type="ARBA" id="ARBA00023242"/>
    </source>
</evidence>
<organism evidence="8 9">
    <name type="scientific">Pinctada imbricata</name>
    <name type="common">Atlantic pearl-oyster</name>
    <name type="synonym">Pinctada martensii</name>
    <dbReference type="NCBI Taxonomy" id="66713"/>
    <lineage>
        <taxon>Eukaryota</taxon>
        <taxon>Metazoa</taxon>
        <taxon>Spiralia</taxon>
        <taxon>Lophotrochozoa</taxon>
        <taxon>Mollusca</taxon>
        <taxon>Bivalvia</taxon>
        <taxon>Autobranchia</taxon>
        <taxon>Pteriomorphia</taxon>
        <taxon>Pterioida</taxon>
        <taxon>Pterioidea</taxon>
        <taxon>Pteriidae</taxon>
        <taxon>Pinctada</taxon>
    </lineage>
</organism>
<gene>
    <name evidence="8" type="ORF">FSP39_006823</name>
</gene>
<dbReference type="InterPro" id="IPR042360">
    <property type="entry name" value="AIMP2"/>
</dbReference>
<sequence length="209" mass="23330">GDIVHDVVINADPEKVPLSLFVLSDLLQEKYKFKGTTHIHSSVSSVPDKLKSPFIKNGNKSREDRSLNQIIVTLIWKKVCQSPEMMVSAHNQTPIQGEGNIARYLARLLDPQYESDACRATQMDEWIDMAMVQILNGNNKEKAGSLRSLNSRLGCNDWLVGSSISLADIVVWSSLHQTNQTSEVPANIKKWLTACNQSNVFARVKSFSC</sequence>
<evidence type="ECO:0000313" key="9">
    <source>
        <dbReference type="Proteomes" id="UP001186944"/>
    </source>
</evidence>
<evidence type="ECO:0000259" key="7">
    <source>
        <dbReference type="Pfam" id="PF18569"/>
    </source>
</evidence>
<keyword evidence="9" id="KW-1185">Reference proteome</keyword>
<dbReference type="InterPro" id="IPR036282">
    <property type="entry name" value="Glutathione-S-Trfase_C_sf"/>
</dbReference>
<comment type="caution">
    <text evidence="8">The sequence shown here is derived from an EMBL/GenBank/DDBJ whole genome shotgun (WGS) entry which is preliminary data.</text>
</comment>
<keyword evidence="3" id="KW-0963">Cytoplasm</keyword>
<dbReference type="SUPFAM" id="SSF47616">
    <property type="entry name" value="GST C-terminal domain-like"/>
    <property type="match status" value="1"/>
</dbReference>
<dbReference type="GO" id="GO:0005829">
    <property type="term" value="C:cytosol"/>
    <property type="evidence" value="ECO:0007669"/>
    <property type="project" value="UniProtKB-SubCell"/>
</dbReference>
<evidence type="ECO:0000256" key="2">
    <source>
        <dbReference type="ARBA" id="ARBA00004514"/>
    </source>
</evidence>
<dbReference type="PANTHER" id="PTHR13438">
    <property type="entry name" value="AMINOACYL TRNA SYNTHASE COMPLEX-INTERACTING MULTIFUNCTIONAL PROTEIN"/>
    <property type="match status" value="1"/>
</dbReference>
<evidence type="ECO:0000313" key="8">
    <source>
        <dbReference type="EMBL" id="KAK3089824.1"/>
    </source>
</evidence>
<feature type="domain" description="AIMP2 thioredoxin-like" evidence="7">
    <location>
        <begin position="4"/>
        <end position="96"/>
    </location>
</feature>
<dbReference type="PANTHER" id="PTHR13438:SF2">
    <property type="entry name" value="AMINOACYL TRNA SYNTHASE COMPLEX-INTERACTING MULTIFUNCTIONAL PROTEIN 2"/>
    <property type="match status" value="1"/>
</dbReference>
<evidence type="ECO:0000256" key="1">
    <source>
        <dbReference type="ARBA" id="ARBA00004123"/>
    </source>
</evidence>
<dbReference type="InterPro" id="IPR004046">
    <property type="entry name" value="GST_C"/>
</dbReference>
<evidence type="ECO:0000256" key="4">
    <source>
        <dbReference type="ARBA" id="ARBA00022917"/>
    </source>
</evidence>
<dbReference type="Proteomes" id="UP001186944">
    <property type="component" value="Unassembled WGS sequence"/>
</dbReference>
<dbReference type="Pfam" id="PF00043">
    <property type="entry name" value="GST_C"/>
    <property type="match status" value="1"/>
</dbReference>
<feature type="non-terminal residue" evidence="8">
    <location>
        <position position="1"/>
    </location>
</feature>
<reference evidence="8" key="1">
    <citation type="submission" date="2019-08" db="EMBL/GenBank/DDBJ databases">
        <title>The improved chromosome-level genome for the pearl oyster Pinctada fucata martensii using PacBio sequencing and Hi-C.</title>
        <authorList>
            <person name="Zheng Z."/>
        </authorList>
    </citation>
    <scope>NUCLEOTIDE SEQUENCE</scope>
    <source>
        <strain evidence="8">ZZ-2019</strain>
        <tissue evidence="8">Adductor muscle</tissue>
    </source>
</reference>
<accession>A0AA88XZ96</accession>
<dbReference type="Gene3D" id="1.20.1050.130">
    <property type="match status" value="1"/>
</dbReference>
<keyword evidence="4" id="KW-0648">Protein biosynthesis</keyword>
<feature type="domain" description="Glutathione S-transferase C-terminal" evidence="6">
    <location>
        <begin position="139"/>
        <end position="198"/>
    </location>
</feature>
<dbReference type="Pfam" id="PF18569">
    <property type="entry name" value="Thioredoxin_16"/>
    <property type="match status" value="1"/>
</dbReference>
<comment type="subcellular location">
    <subcellularLocation>
        <location evidence="2">Cytoplasm</location>
        <location evidence="2">Cytosol</location>
    </subcellularLocation>
    <subcellularLocation>
        <location evidence="1">Nucleus</location>
    </subcellularLocation>
</comment>
<proteinExistence type="predicted"/>
<dbReference type="GO" id="GO:0017101">
    <property type="term" value="C:aminoacyl-tRNA synthetase multienzyme complex"/>
    <property type="evidence" value="ECO:0007669"/>
    <property type="project" value="InterPro"/>
</dbReference>